<evidence type="ECO:0000313" key="2">
    <source>
        <dbReference type="WBParaSite" id="PS1159_v2.g5357.t1"/>
    </source>
</evidence>
<sequence length="215" mass="24077">MVQYELKYFPINGRAGGMRLLLDYLKVPFTDAFIMPEDWLTKVKPTTPFGQVPILIIDGNLQIAQTTAIYRYIAAKHGALADTLEDQALCDGFAEHIMDLSALIGKWISGQKMGLPEDKVNEARIAAFKFVLESIVPVFTKQLEKNGSGFVVGNKVTWVDFLLADTTDGTLAFIKPGQEEIFKTLKAHRDRIFKLPGLEKRLEQRRQFAAGQAKS</sequence>
<accession>A0AC35GH63</accession>
<organism evidence="1 2">
    <name type="scientific">Panagrolaimus sp. PS1159</name>
    <dbReference type="NCBI Taxonomy" id="55785"/>
    <lineage>
        <taxon>Eukaryota</taxon>
        <taxon>Metazoa</taxon>
        <taxon>Ecdysozoa</taxon>
        <taxon>Nematoda</taxon>
        <taxon>Chromadorea</taxon>
        <taxon>Rhabditida</taxon>
        <taxon>Tylenchina</taxon>
        <taxon>Panagrolaimomorpha</taxon>
        <taxon>Panagrolaimoidea</taxon>
        <taxon>Panagrolaimidae</taxon>
        <taxon>Panagrolaimus</taxon>
    </lineage>
</organism>
<evidence type="ECO:0000313" key="1">
    <source>
        <dbReference type="Proteomes" id="UP000887580"/>
    </source>
</evidence>
<dbReference type="WBParaSite" id="PS1159_v2.g5357.t1">
    <property type="protein sequence ID" value="PS1159_v2.g5357.t1"/>
    <property type="gene ID" value="PS1159_v2.g5357"/>
</dbReference>
<reference evidence="2" key="1">
    <citation type="submission" date="2022-11" db="UniProtKB">
        <authorList>
            <consortium name="WormBaseParasite"/>
        </authorList>
    </citation>
    <scope>IDENTIFICATION</scope>
</reference>
<protein>
    <submittedName>
        <fullName evidence="2">Glutathione S-transferase</fullName>
    </submittedName>
</protein>
<proteinExistence type="predicted"/>
<name>A0AC35GH63_9BILA</name>
<dbReference type="Proteomes" id="UP000887580">
    <property type="component" value="Unplaced"/>
</dbReference>